<evidence type="ECO:0000313" key="2">
    <source>
        <dbReference type="Proteomes" id="UP001152799"/>
    </source>
</evidence>
<organism evidence="1 2">
    <name type="scientific">Ceutorhynchus assimilis</name>
    <name type="common">cabbage seed weevil</name>
    <dbReference type="NCBI Taxonomy" id="467358"/>
    <lineage>
        <taxon>Eukaryota</taxon>
        <taxon>Metazoa</taxon>
        <taxon>Ecdysozoa</taxon>
        <taxon>Arthropoda</taxon>
        <taxon>Hexapoda</taxon>
        <taxon>Insecta</taxon>
        <taxon>Pterygota</taxon>
        <taxon>Neoptera</taxon>
        <taxon>Endopterygota</taxon>
        <taxon>Coleoptera</taxon>
        <taxon>Polyphaga</taxon>
        <taxon>Cucujiformia</taxon>
        <taxon>Curculionidae</taxon>
        <taxon>Ceutorhynchinae</taxon>
        <taxon>Ceutorhynchus</taxon>
    </lineage>
</organism>
<dbReference type="AlphaFoldDB" id="A0A9N9MS06"/>
<sequence>MTSYCRHWNRKIIRYIKRTIAIKEQINTDAIEIEEFFTRQLEERKSQINLFESQKSELQRTKALIQKPKANGSTQTTINKTDSYIQTESAKMVTSASRTTIGTETVINTQGRQTAIQTMNETETVINTQVSQTEQGQETACQTTRAPIEETTNEIEIDCEVKPEKDSLYTELLIAQLLRIQIDKETQTADCQKTGYSTKEINTTERAVEKVPQIVILGENTIKGSMQILRRLKNERYMTQTVNIITSQMKK</sequence>
<reference evidence="1" key="1">
    <citation type="submission" date="2022-01" db="EMBL/GenBank/DDBJ databases">
        <authorList>
            <person name="King R."/>
        </authorList>
    </citation>
    <scope>NUCLEOTIDE SEQUENCE</scope>
</reference>
<dbReference type="EMBL" id="OU892282">
    <property type="protein sequence ID" value="CAG9770350.1"/>
    <property type="molecule type" value="Genomic_DNA"/>
</dbReference>
<dbReference type="Proteomes" id="UP001152799">
    <property type="component" value="Chromosome 6"/>
</dbReference>
<accession>A0A9N9MS06</accession>
<protein>
    <submittedName>
        <fullName evidence="1">Uncharacterized protein</fullName>
    </submittedName>
</protein>
<name>A0A9N9MS06_9CUCU</name>
<gene>
    <name evidence="1" type="ORF">CEUTPL_LOCUS10804</name>
</gene>
<evidence type="ECO:0000313" key="1">
    <source>
        <dbReference type="EMBL" id="CAG9770350.1"/>
    </source>
</evidence>
<keyword evidence="2" id="KW-1185">Reference proteome</keyword>
<proteinExistence type="predicted"/>